<keyword evidence="4 11" id="KW-0808">Transferase</keyword>
<proteinExistence type="inferred from homology"/>
<feature type="transmembrane region" description="Helical" evidence="11">
    <location>
        <begin position="50"/>
        <end position="71"/>
    </location>
</feature>
<evidence type="ECO:0000256" key="4">
    <source>
        <dbReference type="ARBA" id="ARBA00022679"/>
    </source>
</evidence>
<evidence type="ECO:0000256" key="2">
    <source>
        <dbReference type="ARBA" id="ARBA00005194"/>
    </source>
</evidence>
<comment type="similarity">
    <text evidence="11">Belongs to the ELO family.</text>
</comment>
<name>A0AAV5VQG6_9BILA</name>
<keyword evidence="5 11" id="KW-0812">Transmembrane</keyword>
<reference evidence="12" key="1">
    <citation type="submission" date="2023-10" db="EMBL/GenBank/DDBJ databases">
        <title>Genome assembly of Pristionchus species.</title>
        <authorList>
            <person name="Yoshida K."/>
            <person name="Sommer R.J."/>
        </authorList>
    </citation>
    <scope>NUCLEOTIDE SEQUENCE</scope>
    <source>
        <strain evidence="12">RS5133</strain>
    </source>
</reference>
<keyword evidence="3 11" id="KW-0444">Lipid biosynthesis</keyword>
<dbReference type="Proteomes" id="UP001432322">
    <property type="component" value="Unassembled WGS sequence"/>
</dbReference>
<gene>
    <name evidence="12" type="ORF">PFISCL1PPCAC_13067</name>
</gene>
<keyword evidence="6 11" id="KW-0276">Fatty acid metabolism</keyword>
<dbReference type="GO" id="GO:0034625">
    <property type="term" value="P:fatty acid elongation, monounsaturated fatty acid"/>
    <property type="evidence" value="ECO:0007669"/>
    <property type="project" value="TreeGrafter"/>
</dbReference>
<evidence type="ECO:0000256" key="5">
    <source>
        <dbReference type="ARBA" id="ARBA00022692"/>
    </source>
</evidence>
<feature type="non-terminal residue" evidence="12">
    <location>
        <position position="99"/>
    </location>
</feature>
<feature type="non-terminal residue" evidence="12">
    <location>
        <position position="1"/>
    </location>
</feature>
<evidence type="ECO:0000256" key="3">
    <source>
        <dbReference type="ARBA" id="ARBA00022516"/>
    </source>
</evidence>
<comment type="catalytic activity">
    <reaction evidence="11">
        <text>a very-long-chain acyl-CoA + malonyl-CoA + H(+) = a very-long-chain 3-oxoacyl-CoA + CO2 + CoA</text>
        <dbReference type="Rhea" id="RHEA:32727"/>
        <dbReference type="ChEBI" id="CHEBI:15378"/>
        <dbReference type="ChEBI" id="CHEBI:16526"/>
        <dbReference type="ChEBI" id="CHEBI:57287"/>
        <dbReference type="ChEBI" id="CHEBI:57384"/>
        <dbReference type="ChEBI" id="CHEBI:90725"/>
        <dbReference type="ChEBI" id="CHEBI:90736"/>
        <dbReference type="EC" id="2.3.1.199"/>
    </reaction>
</comment>
<dbReference type="PROSITE" id="PS01188">
    <property type="entry name" value="ELO"/>
    <property type="match status" value="1"/>
</dbReference>
<keyword evidence="13" id="KW-1185">Reference proteome</keyword>
<comment type="pathway">
    <text evidence="2">Lipid metabolism; fatty acid biosynthesis.</text>
</comment>
<keyword evidence="8 11" id="KW-0443">Lipid metabolism</keyword>
<keyword evidence="10 11" id="KW-0275">Fatty acid biosynthesis</keyword>
<evidence type="ECO:0000256" key="11">
    <source>
        <dbReference type="RuleBase" id="RU361115"/>
    </source>
</evidence>
<keyword evidence="9 11" id="KW-0472">Membrane</keyword>
<sequence>LQIWNLSIAVISGVCAVILTPEYFDTLLNKGYSASVCSSRDSFYGGTNGWGVFILGFIRLPEYIDTLFIVLKKRPLEFIHWYHHSFTLLVCWYHISYIL</sequence>
<evidence type="ECO:0000256" key="8">
    <source>
        <dbReference type="ARBA" id="ARBA00023098"/>
    </source>
</evidence>
<dbReference type="Pfam" id="PF01151">
    <property type="entry name" value="ELO"/>
    <property type="match status" value="1"/>
</dbReference>
<evidence type="ECO:0000256" key="10">
    <source>
        <dbReference type="ARBA" id="ARBA00023160"/>
    </source>
</evidence>
<dbReference type="PANTHER" id="PTHR11157">
    <property type="entry name" value="FATTY ACID ACYL TRANSFERASE-RELATED"/>
    <property type="match status" value="1"/>
</dbReference>
<feature type="transmembrane region" description="Helical" evidence="11">
    <location>
        <begin position="78"/>
        <end position="95"/>
    </location>
</feature>
<evidence type="ECO:0000313" key="12">
    <source>
        <dbReference type="EMBL" id="GMT21770.1"/>
    </source>
</evidence>
<dbReference type="GO" id="GO:0030148">
    <property type="term" value="P:sphingolipid biosynthetic process"/>
    <property type="evidence" value="ECO:0007669"/>
    <property type="project" value="TreeGrafter"/>
</dbReference>
<comment type="subcellular location">
    <subcellularLocation>
        <location evidence="1">Membrane</location>
        <topology evidence="1">Multi-pass membrane protein</topology>
    </subcellularLocation>
</comment>
<keyword evidence="7 11" id="KW-1133">Transmembrane helix</keyword>
<organism evidence="12 13">
    <name type="scientific">Pristionchus fissidentatus</name>
    <dbReference type="NCBI Taxonomy" id="1538716"/>
    <lineage>
        <taxon>Eukaryota</taxon>
        <taxon>Metazoa</taxon>
        <taxon>Ecdysozoa</taxon>
        <taxon>Nematoda</taxon>
        <taxon>Chromadorea</taxon>
        <taxon>Rhabditida</taxon>
        <taxon>Rhabditina</taxon>
        <taxon>Diplogasteromorpha</taxon>
        <taxon>Diplogasteroidea</taxon>
        <taxon>Neodiplogasteridae</taxon>
        <taxon>Pristionchus</taxon>
    </lineage>
</organism>
<evidence type="ECO:0000256" key="7">
    <source>
        <dbReference type="ARBA" id="ARBA00022989"/>
    </source>
</evidence>
<evidence type="ECO:0000256" key="9">
    <source>
        <dbReference type="ARBA" id="ARBA00023136"/>
    </source>
</evidence>
<comment type="caution">
    <text evidence="12">The sequence shown here is derived from an EMBL/GenBank/DDBJ whole genome shotgun (WGS) entry which is preliminary data.</text>
</comment>
<dbReference type="GO" id="GO:0019367">
    <property type="term" value="P:fatty acid elongation, saturated fatty acid"/>
    <property type="evidence" value="ECO:0007669"/>
    <property type="project" value="TreeGrafter"/>
</dbReference>
<dbReference type="AlphaFoldDB" id="A0AAV5VQG6"/>
<dbReference type="InterPro" id="IPR002076">
    <property type="entry name" value="ELO_fam"/>
</dbReference>
<accession>A0AAV5VQG6</accession>
<dbReference type="GO" id="GO:0034626">
    <property type="term" value="P:fatty acid elongation, polyunsaturated fatty acid"/>
    <property type="evidence" value="ECO:0007669"/>
    <property type="project" value="TreeGrafter"/>
</dbReference>
<evidence type="ECO:0000256" key="1">
    <source>
        <dbReference type="ARBA" id="ARBA00004141"/>
    </source>
</evidence>
<dbReference type="PANTHER" id="PTHR11157:SF26">
    <property type="entry name" value="ELONGATION OF LONG CHAIN FATTY ACIDS PROTEIN 1"/>
    <property type="match status" value="1"/>
</dbReference>
<dbReference type="GO" id="GO:0005789">
    <property type="term" value="C:endoplasmic reticulum membrane"/>
    <property type="evidence" value="ECO:0007669"/>
    <property type="project" value="TreeGrafter"/>
</dbReference>
<dbReference type="GO" id="GO:0009922">
    <property type="term" value="F:fatty acid elongase activity"/>
    <property type="evidence" value="ECO:0007669"/>
    <property type="project" value="UniProtKB-EC"/>
</dbReference>
<dbReference type="EC" id="2.3.1.199" evidence="11"/>
<comment type="caution">
    <text evidence="11">Lacks conserved residue(s) required for the propagation of feature annotation.</text>
</comment>
<dbReference type="GO" id="GO:0042761">
    <property type="term" value="P:very long-chain fatty acid biosynthetic process"/>
    <property type="evidence" value="ECO:0007669"/>
    <property type="project" value="TreeGrafter"/>
</dbReference>
<dbReference type="InterPro" id="IPR030457">
    <property type="entry name" value="ELO_CS"/>
</dbReference>
<evidence type="ECO:0000256" key="6">
    <source>
        <dbReference type="ARBA" id="ARBA00022832"/>
    </source>
</evidence>
<evidence type="ECO:0000313" key="13">
    <source>
        <dbReference type="Proteomes" id="UP001432322"/>
    </source>
</evidence>
<protein>
    <recommendedName>
        <fullName evidence="11">Elongation of very long chain fatty acids protein</fullName>
        <ecNumber evidence="11">2.3.1.199</ecNumber>
    </recommendedName>
    <alternativeName>
        <fullName evidence="11">Very-long-chain 3-oxoacyl-CoA synthase</fullName>
    </alternativeName>
</protein>
<dbReference type="EMBL" id="BTSY01000004">
    <property type="protein sequence ID" value="GMT21770.1"/>
    <property type="molecule type" value="Genomic_DNA"/>
</dbReference>